<accession>A0A1V1P734</accession>
<evidence type="ECO:0000313" key="2">
    <source>
        <dbReference type="Proteomes" id="UP000189670"/>
    </source>
</evidence>
<evidence type="ECO:0000313" key="1">
    <source>
        <dbReference type="EMBL" id="ETR70620.1"/>
    </source>
</evidence>
<dbReference type="EMBL" id="ATBP01000395">
    <property type="protein sequence ID" value="ETR70620.1"/>
    <property type="molecule type" value="Genomic_DNA"/>
</dbReference>
<organism evidence="1 2">
    <name type="scientific">Candidatus Magnetoglobus multicellularis str. Araruama</name>
    <dbReference type="NCBI Taxonomy" id="890399"/>
    <lineage>
        <taxon>Bacteria</taxon>
        <taxon>Pseudomonadati</taxon>
        <taxon>Thermodesulfobacteriota</taxon>
        <taxon>Desulfobacteria</taxon>
        <taxon>Desulfobacterales</taxon>
        <taxon>Desulfobacteraceae</taxon>
        <taxon>Candidatus Magnetoglobus</taxon>
    </lineage>
</organism>
<name>A0A1V1P734_9BACT</name>
<protein>
    <submittedName>
        <fullName evidence="1">Uncharacterized protein</fullName>
    </submittedName>
</protein>
<gene>
    <name evidence="1" type="ORF">OMM_08680</name>
</gene>
<sequence>MPSFIVGRANWDNGLIKLALSRNIPIFDVTTEVLAVHQNHDYSHVKDGKDEIWNGKEANHNLKICGGYENLKNIFHANWRMNQHGLETTEDFIRRALKNKNEYENETFGSPYASF</sequence>
<dbReference type="Proteomes" id="UP000189670">
    <property type="component" value="Unassembled WGS sequence"/>
</dbReference>
<dbReference type="AlphaFoldDB" id="A0A1V1P734"/>
<proteinExistence type="predicted"/>
<comment type="caution">
    <text evidence="1">The sequence shown here is derived from an EMBL/GenBank/DDBJ whole genome shotgun (WGS) entry which is preliminary data.</text>
</comment>
<reference evidence="2" key="1">
    <citation type="submission" date="2012-11" db="EMBL/GenBank/DDBJ databases">
        <authorList>
            <person name="Lucero-Rivera Y.E."/>
            <person name="Tovar-Ramirez D."/>
        </authorList>
    </citation>
    <scope>NUCLEOTIDE SEQUENCE [LARGE SCALE GENOMIC DNA]</scope>
    <source>
        <strain evidence="2">Araruama</strain>
    </source>
</reference>